<accession>A0A9J6CYG4</accession>
<dbReference type="Gene3D" id="1.10.10.60">
    <property type="entry name" value="Homeodomain-like"/>
    <property type="match status" value="1"/>
</dbReference>
<dbReference type="GO" id="GO:0005634">
    <property type="term" value="C:nucleus"/>
    <property type="evidence" value="ECO:0007669"/>
    <property type="project" value="UniProtKB-SubCell"/>
</dbReference>
<dbReference type="InterPro" id="IPR007889">
    <property type="entry name" value="HTH_Psq"/>
</dbReference>
<dbReference type="EMBL" id="JABSTU010004713">
    <property type="protein sequence ID" value="KAH7957942.1"/>
    <property type="molecule type" value="Genomic_DNA"/>
</dbReference>
<dbReference type="Pfam" id="PF04218">
    <property type="entry name" value="CENP-B_N"/>
    <property type="match status" value="1"/>
</dbReference>
<protein>
    <recommendedName>
        <fullName evidence="3">HTH psq-type domain-containing protein</fullName>
    </recommendedName>
</protein>
<dbReference type="InterPro" id="IPR009057">
    <property type="entry name" value="Homeodomain-like_sf"/>
</dbReference>
<evidence type="ECO:0000313" key="5">
    <source>
        <dbReference type="Proteomes" id="UP000821866"/>
    </source>
</evidence>
<keyword evidence="5" id="KW-1185">Reference proteome</keyword>
<name>A0A9J6CYG4_RHIMP</name>
<proteinExistence type="predicted"/>
<dbReference type="GO" id="GO:0003677">
    <property type="term" value="F:DNA binding"/>
    <property type="evidence" value="ECO:0007669"/>
    <property type="project" value="InterPro"/>
</dbReference>
<dbReference type="Proteomes" id="UP000821866">
    <property type="component" value="Unassembled WGS sequence"/>
</dbReference>
<evidence type="ECO:0000313" key="4">
    <source>
        <dbReference type="EMBL" id="KAH7957942.1"/>
    </source>
</evidence>
<evidence type="ECO:0000259" key="3">
    <source>
        <dbReference type="Pfam" id="PF04218"/>
    </source>
</evidence>
<feature type="domain" description="HTH psq-type" evidence="3">
    <location>
        <begin position="168"/>
        <end position="213"/>
    </location>
</feature>
<gene>
    <name evidence="4" type="ORF">HPB51_028070</name>
</gene>
<evidence type="ECO:0000256" key="1">
    <source>
        <dbReference type="ARBA" id="ARBA00004123"/>
    </source>
</evidence>
<dbReference type="AlphaFoldDB" id="A0A9J6CYG4"/>
<comment type="subcellular location">
    <subcellularLocation>
        <location evidence="1">Nucleus</location>
    </subcellularLocation>
</comment>
<organism evidence="4 5">
    <name type="scientific">Rhipicephalus microplus</name>
    <name type="common">Cattle tick</name>
    <name type="synonym">Boophilus microplus</name>
    <dbReference type="NCBI Taxonomy" id="6941"/>
    <lineage>
        <taxon>Eukaryota</taxon>
        <taxon>Metazoa</taxon>
        <taxon>Ecdysozoa</taxon>
        <taxon>Arthropoda</taxon>
        <taxon>Chelicerata</taxon>
        <taxon>Arachnida</taxon>
        <taxon>Acari</taxon>
        <taxon>Parasitiformes</taxon>
        <taxon>Ixodida</taxon>
        <taxon>Ixodoidea</taxon>
        <taxon>Ixodidae</taxon>
        <taxon>Rhipicephalinae</taxon>
        <taxon>Rhipicephalus</taxon>
        <taxon>Boophilus</taxon>
    </lineage>
</organism>
<reference evidence="4" key="2">
    <citation type="submission" date="2021-09" db="EMBL/GenBank/DDBJ databases">
        <authorList>
            <person name="Jia N."/>
            <person name="Wang J."/>
            <person name="Shi W."/>
            <person name="Du L."/>
            <person name="Sun Y."/>
            <person name="Zhan W."/>
            <person name="Jiang J."/>
            <person name="Wang Q."/>
            <person name="Zhang B."/>
            <person name="Ji P."/>
            <person name="Sakyi L.B."/>
            <person name="Cui X."/>
            <person name="Yuan T."/>
            <person name="Jiang B."/>
            <person name="Yang W."/>
            <person name="Lam T.T.-Y."/>
            <person name="Chang Q."/>
            <person name="Ding S."/>
            <person name="Wang X."/>
            <person name="Zhu J."/>
            <person name="Ruan X."/>
            <person name="Zhao L."/>
            <person name="Wei J."/>
            <person name="Que T."/>
            <person name="Du C."/>
            <person name="Cheng J."/>
            <person name="Dai P."/>
            <person name="Han X."/>
            <person name="Huang E."/>
            <person name="Gao Y."/>
            <person name="Liu J."/>
            <person name="Shao H."/>
            <person name="Ye R."/>
            <person name="Li L."/>
            <person name="Wei W."/>
            <person name="Wang X."/>
            <person name="Wang C."/>
            <person name="Huo Q."/>
            <person name="Li W."/>
            <person name="Guo W."/>
            <person name="Chen H."/>
            <person name="Chen S."/>
            <person name="Zhou L."/>
            <person name="Zhou L."/>
            <person name="Ni X."/>
            <person name="Tian J."/>
            <person name="Zhou Y."/>
            <person name="Sheng Y."/>
            <person name="Liu T."/>
            <person name="Pan Y."/>
            <person name="Xia L."/>
            <person name="Li J."/>
            <person name="Zhao F."/>
            <person name="Cao W."/>
        </authorList>
    </citation>
    <scope>NUCLEOTIDE SEQUENCE</scope>
    <source>
        <strain evidence="4">Rmic-2018</strain>
        <tissue evidence="4">Larvae</tissue>
    </source>
</reference>
<sequence>MASWGPTLDSSEDDGDPPWQERQPERSGGTLVVYFPVPPAIACCEPGCGAIYSPATWTSRRALVVSDVPGVGAFLSRLWRPAPVDATCAGCIWHRAVSSLAAHSTSQNKTFVFLLLLFNKNVYGSASGGAVAILAVVELYSSGRIDSAFNLLTTLGVKKRGQRGSYNTVTMAKKEEIVRHVKGSKPQSEVARELSIFKQTVSDYLKQKAKILEAAEKASAELDDDEIVHQICEPALVDSDYNDDAPPAPQPSNADLAQVMSILLSVYSDGQTVAEV</sequence>
<comment type="caution">
    <text evidence="4">The sequence shown here is derived from an EMBL/GenBank/DDBJ whole genome shotgun (WGS) entry which is preliminary data.</text>
</comment>
<feature type="region of interest" description="Disordered" evidence="2">
    <location>
        <begin position="1"/>
        <end position="25"/>
    </location>
</feature>
<dbReference type="SUPFAM" id="SSF46689">
    <property type="entry name" value="Homeodomain-like"/>
    <property type="match status" value="1"/>
</dbReference>
<reference evidence="4" key="1">
    <citation type="journal article" date="2020" name="Cell">
        <title>Large-Scale Comparative Analyses of Tick Genomes Elucidate Their Genetic Diversity and Vector Capacities.</title>
        <authorList>
            <consortium name="Tick Genome and Microbiome Consortium (TIGMIC)"/>
            <person name="Jia N."/>
            <person name="Wang J."/>
            <person name="Shi W."/>
            <person name="Du L."/>
            <person name="Sun Y."/>
            <person name="Zhan W."/>
            <person name="Jiang J.F."/>
            <person name="Wang Q."/>
            <person name="Zhang B."/>
            <person name="Ji P."/>
            <person name="Bell-Sakyi L."/>
            <person name="Cui X.M."/>
            <person name="Yuan T.T."/>
            <person name="Jiang B.G."/>
            <person name="Yang W.F."/>
            <person name="Lam T.T."/>
            <person name="Chang Q.C."/>
            <person name="Ding S.J."/>
            <person name="Wang X.J."/>
            <person name="Zhu J.G."/>
            <person name="Ruan X.D."/>
            <person name="Zhao L."/>
            <person name="Wei J.T."/>
            <person name="Ye R.Z."/>
            <person name="Que T.C."/>
            <person name="Du C.H."/>
            <person name="Zhou Y.H."/>
            <person name="Cheng J.X."/>
            <person name="Dai P.F."/>
            <person name="Guo W.B."/>
            <person name="Han X.H."/>
            <person name="Huang E.J."/>
            <person name="Li L.F."/>
            <person name="Wei W."/>
            <person name="Gao Y.C."/>
            <person name="Liu J.Z."/>
            <person name="Shao H.Z."/>
            <person name="Wang X."/>
            <person name="Wang C.C."/>
            <person name="Yang T.C."/>
            <person name="Huo Q.B."/>
            <person name="Li W."/>
            <person name="Chen H.Y."/>
            <person name="Chen S.E."/>
            <person name="Zhou L.G."/>
            <person name="Ni X.B."/>
            <person name="Tian J.H."/>
            <person name="Sheng Y."/>
            <person name="Liu T."/>
            <person name="Pan Y.S."/>
            <person name="Xia L.Y."/>
            <person name="Li J."/>
            <person name="Zhao F."/>
            <person name="Cao W.C."/>
        </authorList>
    </citation>
    <scope>NUCLEOTIDE SEQUENCE</scope>
    <source>
        <strain evidence="4">Rmic-2018</strain>
    </source>
</reference>
<evidence type="ECO:0000256" key="2">
    <source>
        <dbReference type="SAM" id="MobiDB-lite"/>
    </source>
</evidence>